<dbReference type="Proteomes" id="UP000827976">
    <property type="component" value="Chromosome 20"/>
</dbReference>
<keyword evidence="2" id="KW-1185">Reference proteome</keyword>
<proteinExistence type="predicted"/>
<protein>
    <submittedName>
        <fullName evidence="1">Uncharacterized protein</fullName>
    </submittedName>
</protein>
<name>A0ACB7TSR4_DIOAL</name>
<evidence type="ECO:0000313" key="1">
    <source>
        <dbReference type="EMBL" id="KAH7651668.1"/>
    </source>
</evidence>
<accession>A0ACB7TSR4</accession>
<comment type="caution">
    <text evidence="1">The sequence shown here is derived from an EMBL/GenBank/DDBJ whole genome shotgun (WGS) entry which is preliminary data.</text>
</comment>
<dbReference type="EMBL" id="CM037030">
    <property type="protein sequence ID" value="KAH7651668.1"/>
    <property type="molecule type" value="Genomic_DNA"/>
</dbReference>
<reference evidence="2" key="1">
    <citation type="journal article" date="2022" name="Nat. Commun.">
        <title>Chromosome evolution and the genetic basis of agronomically important traits in greater yam.</title>
        <authorList>
            <person name="Bredeson J.V."/>
            <person name="Lyons J.B."/>
            <person name="Oniyinde I.O."/>
            <person name="Okereke N.R."/>
            <person name="Kolade O."/>
            <person name="Nnabue I."/>
            <person name="Nwadili C.O."/>
            <person name="Hribova E."/>
            <person name="Parker M."/>
            <person name="Nwogha J."/>
            <person name="Shu S."/>
            <person name="Carlson J."/>
            <person name="Kariba R."/>
            <person name="Muthemba S."/>
            <person name="Knop K."/>
            <person name="Barton G.J."/>
            <person name="Sherwood A.V."/>
            <person name="Lopez-Montes A."/>
            <person name="Asiedu R."/>
            <person name="Jamnadass R."/>
            <person name="Muchugi A."/>
            <person name="Goodstein D."/>
            <person name="Egesi C.N."/>
            <person name="Featherston J."/>
            <person name="Asfaw A."/>
            <person name="Simpson G.G."/>
            <person name="Dolezel J."/>
            <person name="Hendre P.S."/>
            <person name="Van Deynze A."/>
            <person name="Kumar P.L."/>
            <person name="Obidiegwu J.E."/>
            <person name="Bhattacharjee R."/>
            <person name="Rokhsar D.S."/>
        </authorList>
    </citation>
    <scope>NUCLEOTIDE SEQUENCE [LARGE SCALE GENOMIC DNA]</scope>
    <source>
        <strain evidence="2">cv. TDa95/00328</strain>
    </source>
</reference>
<evidence type="ECO:0000313" key="2">
    <source>
        <dbReference type="Proteomes" id="UP000827976"/>
    </source>
</evidence>
<sequence>MRLGRSYLGTRYLGRNHLGRSNLIRSLVKSGNLGQRALAICPGHLHPLKASRPFFDSTSSRAVPRETITTRRPIGPSPITVPTIGPSPFQTIVMQDRLNAIMGATLHHLWSGARLNRSRVIPGKQIRNEFGAKLDHLSRLPRGSSHLIVHRSTPRRPRAGINLLINHGAPLVSNRGQWPLSLLHSWPIISVTSLI</sequence>
<gene>
    <name evidence="1" type="ORF">IHE45_20G072300</name>
</gene>
<organism evidence="1 2">
    <name type="scientific">Dioscorea alata</name>
    <name type="common">Purple yam</name>
    <dbReference type="NCBI Taxonomy" id="55571"/>
    <lineage>
        <taxon>Eukaryota</taxon>
        <taxon>Viridiplantae</taxon>
        <taxon>Streptophyta</taxon>
        <taxon>Embryophyta</taxon>
        <taxon>Tracheophyta</taxon>
        <taxon>Spermatophyta</taxon>
        <taxon>Magnoliopsida</taxon>
        <taxon>Liliopsida</taxon>
        <taxon>Dioscoreales</taxon>
        <taxon>Dioscoreaceae</taxon>
        <taxon>Dioscorea</taxon>
    </lineage>
</organism>